<accession>A0A2C9VIA2</accession>
<dbReference type="Pfam" id="PF02902">
    <property type="entry name" value="Peptidase_C48"/>
    <property type="match status" value="1"/>
</dbReference>
<proteinExistence type="inferred from homology"/>
<dbReference type="STRING" id="3983.A0A2C9VIA2"/>
<evidence type="ECO:0000259" key="8">
    <source>
        <dbReference type="PROSITE" id="PS50600"/>
    </source>
</evidence>
<keyword evidence="2" id="KW-0645">Protease</keyword>
<evidence type="ECO:0000256" key="5">
    <source>
        <dbReference type="ARBA" id="ARBA00022807"/>
    </source>
</evidence>
<comment type="similarity">
    <text evidence="1">Belongs to the peptidase C48 family.</text>
</comment>
<feature type="domain" description="Ubiquitin-like protease family profile" evidence="8">
    <location>
        <begin position="397"/>
        <end position="581"/>
    </location>
</feature>
<dbReference type="SUPFAM" id="SSF54001">
    <property type="entry name" value="Cysteine proteinases"/>
    <property type="match status" value="1"/>
</dbReference>
<dbReference type="Pfam" id="PF25352">
    <property type="entry name" value="PH_ULP"/>
    <property type="match status" value="1"/>
</dbReference>
<gene>
    <name evidence="9" type="ORF">MANES_07G038300</name>
</gene>
<dbReference type="FunFam" id="3.30.310.130:FF:000006">
    <property type="entry name" value="Probable ubiquitin-like-specific protease 2B"/>
    <property type="match status" value="1"/>
</dbReference>
<dbReference type="PROSITE" id="PS50600">
    <property type="entry name" value="ULP_PROTEASE"/>
    <property type="match status" value="1"/>
</dbReference>
<dbReference type="Gene3D" id="3.30.310.130">
    <property type="entry name" value="Ubiquitin-related"/>
    <property type="match status" value="1"/>
</dbReference>
<name>A0A2C9VIA2_MANES</name>
<organism evidence="9">
    <name type="scientific">Manihot esculenta</name>
    <name type="common">Cassava</name>
    <name type="synonym">Jatropha manihot</name>
    <dbReference type="NCBI Taxonomy" id="3983"/>
    <lineage>
        <taxon>Eukaryota</taxon>
        <taxon>Viridiplantae</taxon>
        <taxon>Streptophyta</taxon>
        <taxon>Embryophyta</taxon>
        <taxon>Tracheophyta</taxon>
        <taxon>Spermatophyta</taxon>
        <taxon>Magnoliopsida</taxon>
        <taxon>eudicotyledons</taxon>
        <taxon>Gunneridae</taxon>
        <taxon>Pentapetalae</taxon>
        <taxon>rosids</taxon>
        <taxon>fabids</taxon>
        <taxon>Malpighiales</taxon>
        <taxon>Euphorbiaceae</taxon>
        <taxon>Crotonoideae</taxon>
        <taxon>Manihoteae</taxon>
        <taxon>Manihot</taxon>
    </lineage>
</organism>
<evidence type="ECO:0000313" key="9">
    <source>
        <dbReference type="EMBL" id="OAY45179.1"/>
    </source>
</evidence>
<protein>
    <recommendedName>
        <fullName evidence="8">Ubiquitin-like protease family profile domain-containing protein</fullName>
    </recommendedName>
</protein>
<evidence type="ECO:0000256" key="1">
    <source>
        <dbReference type="ARBA" id="ARBA00005234"/>
    </source>
</evidence>
<dbReference type="EMBL" id="CM004393">
    <property type="protein sequence ID" value="OAY45179.1"/>
    <property type="molecule type" value="Genomic_DNA"/>
</dbReference>
<dbReference type="InterPro" id="IPR003653">
    <property type="entry name" value="Peptidase_C48_C"/>
</dbReference>
<dbReference type="GO" id="GO:0006508">
    <property type="term" value="P:proteolysis"/>
    <property type="evidence" value="ECO:0007669"/>
    <property type="project" value="UniProtKB-KW"/>
</dbReference>
<keyword evidence="3" id="KW-0833">Ubl conjugation pathway</keyword>
<dbReference type="InterPro" id="IPR038765">
    <property type="entry name" value="Papain-like_cys_pep_sf"/>
</dbReference>
<evidence type="ECO:0000256" key="3">
    <source>
        <dbReference type="ARBA" id="ARBA00022786"/>
    </source>
</evidence>
<keyword evidence="5" id="KW-0788">Thiol protease</keyword>
<evidence type="ECO:0000256" key="2">
    <source>
        <dbReference type="ARBA" id="ARBA00022670"/>
    </source>
</evidence>
<comment type="function">
    <text evidence="6">Protease that catalyzes two essential functions in the SUMO pathway: processing of full-length SUMOs to their mature forms and deconjugation of SUMO from targeted proteins.</text>
</comment>
<evidence type="ECO:0000256" key="6">
    <source>
        <dbReference type="ARBA" id="ARBA00057729"/>
    </source>
</evidence>
<dbReference type="PANTHER" id="PTHR47764:SF14">
    <property type="entry name" value="UBIQUITIN-LIKE PROTEASE FAMILY PROFILE DOMAIN-CONTAINING PROTEIN"/>
    <property type="match status" value="1"/>
</dbReference>
<dbReference type="GO" id="GO:0070139">
    <property type="term" value="F:SUMO-specific endopeptidase activity"/>
    <property type="evidence" value="ECO:0000318"/>
    <property type="project" value="GO_Central"/>
</dbReference>
<evidence type="ECO:0000256" key="4">
    <source>
        <dbReference type="ARBA" id="ARBA00022801"/>
    </source>
</evidence>
<feature type="region of interest" description="Disordered" evidence="7">
    <location>
        <begin position="772"/>
        <end position="853"/>
    </location>
</feature>
<dbReference type="InterPro" id="IPR057375">
    <property type="entry name" value="ULP2A/B_PH"/>
</dbReference>
<dbReference type="GO" id="GO:0005634">
    <property type="term" value="C:nucleus"/>
    <property type="evidence" value="ECO:0000318"/>
    <property type="project" value="GO_Central"/>
</dbReference>
<reference evidence="9" key="1">
    <citation type="submission" date="2016-02" db="EMBL/GenBank/DDBJ databases">
        <title>WGS assembly of Manihot esculenta.</title>
        <authorList>
            <person name="Bredeson J.V."/>
            <person name="Prochnik S.E."/>
            <person name="Lyons J.B."/>
            <person name="Schmutz J."/>
            <person name="Grimwood J."/>
            <person name="Vrebalov J."/>
            <person name="Bart R.S."/>
            <person name="Amuge T."/>
            <person name="Ferguson M.E."/>
            <person name="Green R."/>
            <person name="Putnam N."/>
            <person name="Stites J."/>
            <person name="Rounsley S."/>
            <person name="Rokhsar D.S."/>
        </authorList>
    </citation>
    <scope>NUCLEOTIDE SEQUENCE [LARGE SCALE GENOMIC DNA]</scope>
    <source>
        <tissue evidence="9">Leaf</tissue>
    </source>
</reference>
<dbReference type="PANTHER" id="PTHR47764">
    <property type="entry name" value="UBIQUITIN-LIKE-SPECIFIC PROTEASE 2B-RELATED"/>
    <property type="match status" value="1"/>
</dbReference>
<sequence>MTRPPPSWRVSSAKRLSVLDFSEDDDRVEKDSSKFLGKFAKPKRKRNFTSPITKYKFLEYCKVQEKESAIQHIVVDDESVDIDMGSKQHNYSRCPGAQEKENANEPIIIDNEPVDGDMGFAGGIRAPHKEIRDESVDIDVNDVSHPLKLSLSPPICILQEDCIVKEASRLDAMMLSGSPNYENKSVHMISDDDDGSEISSASISISALKETEVPLKDPVPESSSVGHKIDILNNAVVVFPDVILYEDIYCTDSRLTFSRSYIRVEGSIVNGAKGTFNVEWAISDIISIESEWCQRVETAIINLLFKRNVFKGAGNANETSAIDKLTFSVYDPCWFEGQQAIKSLDVRYRSIWNVIFEEKVDDAFSMSNSMAIAKPCLNVLDEPFENIIYPKGDPDAVSISKRDVELLRPETFINDTIIDFYIKFLKNKIQPEDQHQFHFFNSFFFRKLVDLDKDPRNSCEGRQAFQCVHKWTRNVDLFEKDYIFIPVNYSLHWSLIVICHPDDESGRALKVSCILHMDSIRGSHRGLKNLIQSYLCEEWKERHSDTLDNVSSNFSLLPFVPLEQENSFDCGLFLLHYVELFLEEVPINFSPFKITEFSNFFNRNWFLPEEASLKRAHIRKLICEIIEDQSQQLPKGESVDKYPCSHFASTNEEETGVEFLTVEYSSLKMCEGHPSSPNTELGNEITLTSASSLSVVPQKLKEPGLESREFEPETSARLFYSRNCSRACHQSFTSPVEKAEEIGEQISDSLSDAKKSWKQNYMQVEELYDVNSSSITSVSESQKSSEIGLDDHDSGNIRETAGQESSSTSTENLSAYIVEDSQEAKGLHTGNDATSSDEELKGNRENISPGKIM</sequence>
<keyword evidence="4" id="KW-0378">Hydrolase</keyword>
<dbReference type="AlphaFoldDB" id="A0A2C9VIA2"/>
<feature type="compositionally biased region" description="Polar residues" evidence="7">
    <location>
        <begin position="802"/>
        <end position="813"/>
    </location>
</feature>
<evidence type="ECO:0000256" key="7">
    <source>
        <dbReference type="SAM" id="MobiDB-lite"/>
    </source>
</evidence>
<dbReference type="Gene3D" id="1.10.418.20">
    <property type="match status" value="1"/>
</dbReference>
<feature type="compositionally biased region" description="Low complexity" evidence="7">
    <location>
        <begin position="772"/>
        <end position="785"/>
    </location>
</feature>